<sequence length="211" mass="22749">MHRALDPFAVDADAAALVARHPLATLVTPFGDTIHVSHLPLLLSAAPGDRAVVIGHLSRANPHTEALAAGAPSVAVFHGPQGYLSSSWYDGRDMAPTWCYVAVHVHGRPTLSGDDAHTLRCVRALVEHLERGRPGEWRMTELGDAGIARRVPRIVGFEIPVTRAEMRWMLGEGERPSDLTAAIEHLRAEQPELVAAIATANDLPLPSDGRQ</sequence>
<dbReference type="PANTHER" id="PTHR35802:SF1">
    <property type="entry name" value="PROTEASE SYNTHASE AND SPORULATION PROTEIN PAI 2"/>
    <property type="match status" value="1"/>
</dbReference>
<protein>
    <submittedName>
        <fullName evidence="1">PaiB family negative transcriptional regulator</fullName>
    </submittedName>
</protein>
<reference evidence="1 2" key="1">
    <citation type="submission" date="2019-06" db="EMBL/GenBank/DDBJ databases">
        <title>Sequencing the genomes of 1000 actinobacteria strains.</title>
        <authorList>
            <person name="Klenk H.-P."/>
        </authorList>
    </citation>
    <scope>NUCLEOTIDE SEQUENCE [LARGE SCALE GENOMIC DNA]</scope>
    <source>
        <strain evidence="1 2">DSM 45511</strain>
    </source>
</reference>
<accession>A0A543FRV6</accession>
<dbReference type="SUPFAM" id="SSF50475">
    <property type="entry name" value="FMN-binding split barrel"/>
    <property type="match status" value="1"/>
</dbReference>
<dbReference type="Gene3D" id="2.30.110.10">
    <property type="entry name" value="Electron Transport, Fmn-binding Protein, Chain A"/>
    <property type="match status" value="1"/>
</dbReference>
<organism evidence="1 2">
    <name type="scientific">Pseudonocardia cypriaca</name>
    <dbReference type="NCBI Taxonomy" id="882449"/>
    <lineage>
        <taxon>Bacteria</taxon>
        <taxon>Bacillati</taxon>
        <taxon>Actinomycetota</taxon>
        <taxon>Actinomycetes</taxon>
        <taxon>Pseudonocardiales</taxon>
        <taxon>Pseudonocardiaceae</taxon>
        <taxon>Pseudonocardia</taxon>
    </lineage>
</organism>
<dbReference type="OrthoDB" id="9794948at2"/>
<dbReference type="InterPro" id="IPR012349">
    <property type="entry name" value="Split_barrel_FMN-bd"/>
</dbReference>
<dbReference type="Proteomes" id="UP000319818">
    <property type="component" value="Unassembled WGS sequence"/>
</dbReference>
<dbReference type="PANTHER" id="PTHR35802">
    <property type="entry name" value="PROTEASE SYNTHASE AND SPORULATION PROTEIN PAI 2"/>
    <property type="match status" value="1"/>
</dbReference>
<evidence type="ECO:0000313" key="2">
    <source>
        <dbReference type="Proteomes" id="UP000319818"/>
    </source>
</evidence>
<dbReference type="Pfam" id="PF04299">
    <property type="entry name" value="FMN_bind_2"/>
    <property type="match status" value="1"/>
</dbReference>
<gene>
    <name evidence="1" type="ORF">FB388_3750</name>
</gene>
<dbReference type="PIRSF" id="PIRSF010372">
    <property type="entry name" value="PaiB"/>
    <property type="match status" value="1"/>
</dbReference>
<dbReference type="InterPro" id="IPR007396">
    <property type="entry name" value="TR_PAI2-type"/>
</dbReference>
<evidence type="ECO:0000313" key="1">
    <source>
        <dbReference type="EMBL" id="TQM36569.1"/>
    </source>
</evidence>
<keyword evidence="2" id="KW-1185">Reference proteome</keyword>
<proteinExistence type="predicted"/>
<comment type="caution">
    <text evidence="1">The sequence shown here is derived from an EMBL/GenBank/DDBJ whole genome shotgun (WGS) entry which is preliminary data.</text>
</comment>
<dbReference type="EMBL" id="VFPH01000002">
    <property type="protein sequence ID" value="TQM36569.1"/>
    <property type="molecule type" value="Genomic_DNA"/>
</dbReference>
<name>A0A543FRV6_9PSEU</name>
<dbReference type="RefSeq" id="WP_142103458.1">
    <property type="nucleotide sequence ID" value="NZ_VFPH01000002.1"/>
</dbReference>
<dbReference type="AlphaFoldDB" id="A0A543FRV6"/>